<dbReference type="InterPro" id="IPR000792">
    <property type="entry name" value="Tscrpt_reg_LuxR_C"/>
</dbReference>
<organism evidence="7 8">
    <name type="scientific">Sutterella megalosphaeroides</name>
    <dbReference type="NCBI Taxonomy" id="2494234"/>
    <lineage>
        <taxon>Bacteria</taxon>
        <taxon>Pseudomonadati</taxon>
        <taxon>Pseudomonadota</taxon>
        <taxon>Betaproteobacteria</taxon>
        <taxon>Burkholderiales</taxon>
        <taxon>Sutterellaceae</taxon>
        <taxon>Sutterella</taxon>
    </lineage>
</organism>
<evidence type="ECO:0000256" key="1">
    <source>
        <dbReference type="ARBA" id="ARBA00023015"/>
    </source>
</evidence>
<reference evidence="7 8" key="1">
    <citation type="journal article" date="2018" name="Int. J. Syst. Evol. Microbiol.">
        <title>Mesosutterella multiformis gen. nov., sp. nov., a member of the family Sutterellaceae and Sutterella megalosphaeroides sp. nov., isolated from human faeces.</title>
        <authorList>
            <person name="Sakamoto M."/>
            <person name="Ikeyama N."/>
            <person name="Kunihiro T."/>
            <person name="Iino T."/>
            <person name="Yuki M."/>
            <person name="Ohkuma M."/>
        </authorList>
    </citation>
    <scope>NUCLEOTIDE SEQUENCE [LARGE SCALE GENOMIC DNA]</scope>
    <source>
        <strain evidence="7 8">6FBBBH3</strain>
    </source>
</reference>
<protein>
    <submittedName>
        <fullName evidence="7">DNA-binding response regulator</fullName>
    </submittedName>
</protein>
<keyword evidence="2 7" id="KW-0238">DNA-binding</keyword>
<dbReference type="Pfam" id="PF00196">
    <property type="entry name" value="GerE"/>
    <property type="match status" value="1"/>
</dbReference>
<dbReference type="SUPFAM" id="SSF52172">
    <property type="entry name" value="CheY-like"/>
    <property type="match status" value="1"/>
</dbReference>
<dbReference type="Gene3D" id="3.40.50.2300">
    <property type="match status" value="1"/>
</dbReference>
<feature type="modified residue" description="4-aspartylphosphate" evidence="4">
    <location>
        <position position="55"/>
    </location>
</feature>
<dbReference type="PRINTS" id="PR00038">
    <property type="entry name" value="HTHLUXR"/>
</dbReference>
<dbReference type="SMART" id="SM00448">
    <property type="entry name" value="REC"/>
    <property type="match status" value="1"/>
</dbReference>
<name>A0A2Z6I9B6_9BURK</name>
<dbReference type="InterPro" id="IPR016032">
    <property type="entry name" value="Sig_transdc_resp-reg_C-effctor"/>
</dbReference>
<dbReference type="EMBL" id="AP018786">
    <property type="protein sequence ID" value="BBF23083.1"/>
    <property type="molecule type" value="Genomic_DNA"/>
</dbReference>
<dbReference type="InterPro" id="IPR001789">
    <property type="entry name" value="Sig_transdc_resp-reg_receiver"/>
</dbReference>
<evidence type="ECO:0000313" key="8">
    <source>
        <dbReference type="Proteomes" id="UP000271003"/>
    </source>
</evidence>
<dbReference type="AlphaFoldDB" id="A0A2Z6I9B6"/>
<keyword evidence="4" id="KW-0597">Phosphoprotein</keyword>
<accession>A0A2Z6I9B6</accession>
<dbReference type="PROSITE" id="PS50110">
    <property type="entry name" value="RESPONSE_REGULATORY"/>
    <property type="match status" value="1"/>
</dbReference>
<dbReference type="InterPro" id="IPR011006">
    <property type="entry name" value="CheY-like_superfamily"/>
</dbReference>
<dbReference type="CDD" id="cd06170">
    <property type="entry name" value="LuxR_C_like"/>
    <property type="match status" value="1"/>
</dbReference>
<sequence>MLTTPLVRLVDDDDALRNALLFSLSMADLRAVGYESAEEFLRRDDPAVPGCVVMDIRMAGMAGLECHARMPSLGFDQPVVFLSGHGDIEMALLAVKNGAADFFTKPVDPEKLARAARELFAWNLDARRRSRERALARERVDALTPRELDVALEAVKGDPNKVIAARLGVSEQAVKIHRSAVYAKLEVRSAVEIKAVLDAAGIPDAHAERGLLSGIEARLLSE</sequence>
<dbReference type="RefSeq" id="WP_120176726.1">
    <property type="nucleotide sequence ID" value="NZ_AP018786.1"/>
</dbReference>
<dbReference type="GO" id="GO:0003677">
    <property type="term" value="F:DNA binding"/>
    <property type="evidence" value="ECO:0007669"/>
    <property type="project" value="UniProtKB-KW"/>
</dbReference>
<feature type="domain" description="Response regulatory" evidence="6">
    <location>
        <begin position="6"/>
        <end position="120"/>
    </location>
</feature>
<dbReference type="OrthoDB" id="9802186at2"/>
<keyword evidence="3" id="KW-0804">Transcription</keyword>
<dbReference type="KEGG" id="sutt:SUTMEG_09740"/>
<dbReference type="Proteomes" id="UP000271003">
    <property type="component" value="Chromosome"/>
</dbReference>
<dbReference type="Gene3D" id="1.10.10.10">
    <property type="entry name" value="Winged helix-like DNA-binding domain superfamily/Winged helix DNA-binding domain"/>
    <property type="match status" value="1"/>
</dbReference>
<evidence type="ECO:0000256" key="3">
    <source>
        <dbReference type="ARBA" id="ARBA00023163"/>
    </source>
</evidence>
<evidence type="ECO:0000313" key="7">
    <source>
        <dbReference type="EMBL" id="BBF23083.1"/>
    </source>
</evidence>
<dbReference type="GO" id="GO:0000160">
    <property type="term" value="P:phosphorelay signal transduction system"/>
    <property type="evidence" value="ECO:0007669"/>
    <property type="project" value="InterPro"/>
</dbReference>
<dbReference type="SUPFAM" id="SSF46894">
    <property type="entry name" value="C-terminal effector domain of the bipartite response regulators"/>
    <property type="match status" value="1"/>
</dbReference>
<evidence type="ECO:0000259" key="5">
    <source>
        <dbReference type="PROSITE" id="PS50043"/>
    </source>
</evidence>
<feature type="domain" description="HTH luxR-type" evidence="5">
    <location>
        <begin position="136"/>
        <end position="201"/>
    </location>
</feature>
<keyword evidence="1" id="KW-0805">Transcription regulation</keyword>
<dbReference type="Pfam" id="PF00072">
    <property type="entry name" value="Response_reg"/>
    <property type="match status" value="1"/>
</dbReference>
<dbReference type="PANTHER" id="PTHR44688:SF16">
    <property type="entry name" value="DNA-BINDING TRANSCRIPTIONAL ACTIVATOR DEVR_DOSR"/>
    <property type="match status" value="1"/>
</dbReference>
<gene>
    <name evidence="7" type="ORF">SUTMEG_09740</name>
</gene>
<dbReference type="InterPro" id="IPR036388">
    <property type="entry name" value="WH-like_DNA-bd_sf"/>
</dbReference>
<dbReference type="PANTHER" id="PTHR44688">
    <property type="entry name" value="DNA-BINDING TRANSCRIPTIONAL ACTIVATOR DEVR_DOSR"/>
    <property type="match status" value="1"/>
</dbReference>
<dbReference type="GO" id="GO:0006355">
    <property type="term" value="P:regulation of DNA-templated transcription"/>
    <property type="evidence" value="ECO:0007669"/>
    <property type="project" value="InterPro"/>
</dbReference>
<evidence type="ECO:0000259" key="6">
    <source>
        <dbReference type="PROSITE" id="PS50110"/>
    </source>
</evidence>
<evidence type="ECO:0000256" key="2">
    <source>
        <dbReference type="ARBA" id="ARBA00023125"/>
    </source>
</evidence>
<keyword evidence="8" id="KW-1185">Reference proteome</keyword>
<evidence type="ECO:0000256" key="4">
    <source>
        <dbReference type="PROSITE-ProRule" id="PRU00169"/>
    </source>
</evidence>
<proteinExistence type="predicted"/>
<dbReference type="SMART" id="SM00421">
    <property type="entry name" value="HTH_LUXR"/>
    <property type="match status" value="1"/>
</dbReference>
<dbReference type="PROSITE" id="PS50043">
    <property type="entry name" value="HTH_LUXR_2"/>
    <property type="match status" value="1"/>
</dbReference>